<dbReference type="NCBIfam" id="NF004349">
    <property type="entry name" value="PRK05729.1"/>
    <property type="match status" value="1"/>
</dbReference>
<dbReference type="PRINTS" id="PR00986">
    <property type="entry name" value="TRNASYNTHVAL"/>
</dbReference>
<dbReference type="InterPro" id="IPR033705">
    <property type="entry name" value="Anticodon_Ia_Val"/>
</dbReference>
<proteinExistence type="inferred from homology"/>
<feature type="coiled-coil region" evidence="8">
    <location>
        <begin position="849"/>
        <end position="911"/>
    </location>
</feature>
<keyword evidence="13" id="KW-1185">Reference proteome</keyword>
<dbReference type="EMBL" id="BPRB01000185">
    <property type="protein sequence ID" value="GJE61058.1"/>
    <property type="molecule type" value="Genomic_DNA"/>
</dbReference>
<dbReference type="InterPro" id="IPR014729">
    <property type="entry name" value="Rossmann-like_a/b/a_fold"/>
</dbReference>
<reference evidence="12" key="2">
    <citation type="submission" date="2021-08" db="EMBL/GenBank/DDBJ databases">
        <authorList>
            <person name="Tani A."/>
            <person name="Ola A."/>
            <person name="Ogura Y."/>
            <person name="Katsura K."/>
            <person name="Hayashi T."/>
        </authorList>
    </citation>
    <scope>NUCLEOTIDE SEQUENCE</scope>
    <source>
        <strain evidence="12">DSM 23632</strain>
    </source>
</reference>
<keyword evidence="8" id="KW-0175">Coiled coil</keyword>
<evidence type="ECO:0000256" key="1">
    <source>
        <dbReference type="ARBA" id="ARBA00022490"/>
    </source>
</evidence>
<comment type="domain">
    <text evidence="8">The C-terminal coiled-coil domain is crucial for aminoacylation activity.</text>
</comment>
<evidence type="ECO:0000256" key="5">
    <source>
        <dbReference type="ARBA" id="ARBA00022917"/>
    </source>
</evidence>
<feature type="binding site" evidence="8">
    <location>
        <position position="557"/>
    </location>
    <ligand>
        <name>ATP</name>
        <dbReference type="ChEBI" id="CHEBI:30616"/>
    </ligand>
</feature>
<dbReference type="SUPFAM" id="SSF52374">
    <property type="entry name" value="Nucleotidylyl transferase"/>
    <property type="match status" value="1"/>
</dbReference>
<keyword evidence="1 8" id="KW-0963">Cytoplasm</keyword>
<keyword evidence="4 8" id="KW-0067">ATP-binding</keyword>
<dbReference type="SUPFAM" id="SSF47323">
    <property type="entry name" value="Anticodon-binding domain of a subclass of class I aminoacyl-tRNA synthetases"/>
    <property type="match status" value="1"/>
</dbReference>
<evidence type="ECO:0000256" key="7">
    <source>
        <dbReference type="ARBA" id="ARBA00047552"/>
    </source>
</evidence>
<protein>
    <recommendedName>
        <fullName evidence="8">Valine--tRNA ligase</fullName>
        <ecNumber evidence="8">6.1.1.9</ecNumber>
    </recommendedName>
    <alternativeName>
        <fullName evidence="8">Valyl-tRNA synthetase</fullName>
        <shortName evidence="8">ValRS</shortName>
    </alternativeName>
</protein>
<dbReference type="Pfam" id="PF08264">
    <property type="entry name" value="Anticodon_1"/>
    <property type="match status" value="1"/>
</dbReference>
<comment type="subunit">
    <text evidence="8">Monomer.</text>
</comment>
<dbReference type="NCBIfam" id="TIGR00422">
    <property type="entry name" value="valS"/>
    <property type="match status" value="1"/>
</dbReference>
<gene>
    <name evidence="8 12" type="primary">valS</name>
    <name evidence="12" type="ORF">MPOCJGCO_3179</name>
</gene>
<dbReference type="GO" id="GO:0016874">
    <property type="term" value="F:ligase activity"/>
    <property type="evidence" value="ECO:0007669"/>
    <property type="project" value="UniProtKB-KW"/>
</dbReference>
<dbReference type="InterPro" id="IPR019499">
    <property type="entry name" value="Val-tRNA_synth_tRNA-bd"/>
</dbReference>
<evidence type="ECO:0000313" key="13">
    <source>
        <dbReference type="Proteomes" id="UP001055057"/>
    </source>
</evidence>
<feature type="short sequence motif" description="'HIGH' region" evidence="8">
    <location>
        <begin position="45"/>
        <end position="55"/>
    </location>
</feature>
<evidence type="ECO:0000256" key="6">
    <source>
        <dbReference type="ARBA" id="ARBA00023146"/>
    </source>
</evidence>
<feature type="short sequence motif" description="'KMSKS' region" evidence="8">
    <location>
        <begin position="554"/>
        <end position="558"/>
    </location>
</feature>
<evidence type="ECO:0000256" key="8">
    <source>
        <dbReference type="HAMAP-Rule" id="MF_02004"/>
    </source>
</evidence>
<dbReference type="HAMAP" id="MF_02004">
    <property type="entry name" value="Val_tRNA_synth_type1"/>
    <property type="match status" value="1"/>
</dbReference>
<evidence type="ECO:0000259" key="10">
    <source>
        <dbReference type="Pfam" id="PF08264"/>
    </source>
</evidence>
<dbReference type="InterPro" id="IPR009080">
    <property type="entry name" value="tRNAsynth_Ia_anticodon-bd"/>
</dbReference>
<comment type="similarity">
    <text evidence="8">Belongs to the class-I aminoacyl-tRNA synthetase family. ValS type 1 subfamily.</text>
</comment>
<dbReference type="InterPro" id="IPR013155">
    <property type="entry name" value="M/V/L/I-tRNA-synth_anticd-bd"/>
</dbReference>
<keyword evidence="5 8" id="KW-0648">Protein biosynthesis</keyword>
<accession>A0ABQ4U408</accession>
<dbReference type="SUPFAM" id="SSF46589">
    <property type="entry name" value="tRNA-binding arm"/>
    <property type="match status" value="1"/>
</dbReference>
<evidence type="ECO:0000259" key="9">
    <source>
        <dbReference type="Pfam" id="PF00133"/>
    </source>
</evidence>
<feature type="domain" description="Valyl-tRNA synthetase tRNA-binding arm" evidence="11">
    <location>
        <begin position="844"/>
        <end position="908"/>
    </location>
</feature>
<dbReference type="CDD" id="cd07962">
    <property type="entry name" value="Anticodon_Ia_Val"/>
    <property type="match status" value="1"/>
</dbReference>
<feature type="domain" description="Aminoacyl-tRNA synthetase class Ia" evidence="9">
    <location>
        <begin position="17"/>
        <end position="593"/>
    </location>
</feature>
<organism evidence="12 13">
    <name type="scientific">Methylobacterium trifolii</name>
    <dbReference type="NCBI Taxonomy" id="1003092"/>
    <lineage>
        <taxon>Bacteria</taxon>
        <taxon>Pseudomonadati</taxon>
        <taxon>Pseudomonadota</taxon>
        <taxon>Alphaproteobacteria</taxon>
        <taxon>Hyphomicrobiales</taxon>
        <taxon>Methylobacteriaceae</taxon>
        <taxon>Methylobacterium</taxon>
    </lineage>
</organism>
<dbReference type="PROSITE" id="PS00178">
    <property type="entry name" value="AA_TRNA_LIGASE_I"/>
    <property type="match status" value="1"/>
</dbReference>
<evidence type="ECO:0000256" key="4">
    <source>
        <dbReference type="ARBA" id="ARBA00022840"/>
    </source>
</evidence>
<evidence type="ECO:0000259" key="11">
    <source>
        <dbReference type="Pfam" id="PF10458"/>
    </source>
</evidence>
<keyword evidence="6 8" id="KW-0030">Aminoacyl-tRNA synthetase</keyword>
<dbReference type="Gene3D" id="1.10.287.380">
    <property type="entry name" value="Valyl-tRNA synthetase, C-terminal domain"/>
    <property type="match status" value="1"/>
</dbReference>
<comment type="catalytic activity">
    <reaction evidence="7 8">
        <text>tRNA(Val) + L-valine + ATP = L-valyl-tRNA(Val) + AMP + diphosphate</text>
        <dbReference type="Rhea" id="RHEA:10704"/>
        <dbReference type="Rhea" id="RHEA-COMP:9672"/>
        <dbReference type="Rhea" id="RHEA-COMP:9708"/>
        <dbReference type="ChEBI" id="CHEBI:30616"/>
        <dbReference type="ChEBI" id="CHEBI:33019"/>
        <dbReference type="ChEBI" id="CHEBI:57762"/>
        <dbReference type="ChEBI" id="CHEBI:78442"/>
        <dbReference type="ChEBI" id="CHEBI:78537"/>
        <dbReference type="ChEBI" id="CHEBI:456215"/>
        <dbReference type="EC" id="6.1.1.9"/>
    </reaction>
</comment>
<dbReference type="PANTHER" id="PTHR11946">
    <property type="entry name" value="VALYL-TRNA SYNTHETASES"/>
    <property type="match status" value="1"/>
</dbReference>
<evidence type="ECO:0000313" key="12">
    <source>
        <dbReference type="EMBL" id="GJE61058.1"/>
    </source>
</evidence>
<dbReference type="Gene3D" id="3.90.740.10">
    <property type="entry name" value="Valyl/Leucyl/Isoleucyl-tRNA synthetase, editing domain"/>
    <property type="match status" value="1"/>
</dbReference>
<comment type="domain">
    <text evidence="8">ValRS has two distinct active sites: one for aminoacylation and one for editing. The misactivated threonine is translocated from the active site to the editing site.</text>
</comment>
<dbReference type="Pfam" id="PF00133">
    <property type="entry name" value="tRNA-synt_1"/>
    <property type="match status" value="1"/>
</dbReference>
<dbReference type="RefSeq" id="WP_238183638.1">
    <property type="nucleotide sequence ID" value="NZ_BPRB01000185.1"/>
</dbReference>
<evidence type="ECO:0000256" key="2">
    <source>
        <dbReference type="ARBA" id="ARBA00022598"/>
    </source>
</evidence>
<comment type="subcellular location">
    <subcellularLocation>
        <location evidence="8">Cytoplasm</location>
    </subcellularLocation>
</comment>
<dbReference type="PANTHER" id="PTHR11946:SF93">
    <property type="entry name" value="VALINE--TRNA LIGASE, CHLOROPLASTIC_MITOCHONDRIAL 2"/>
    <property type="match status" value="1"/>
</dbReference>
<reference evidence="12" key="1">
    <citation type="journal article" date="2021" name="Front. Microbiol.">
        <title>Comprehensive Comparative Genomics and Phenotyping of Methylobacterium Species.</title>
        <authorList>
            <person name="Alessa O."/>
            <person name="Ogura Y."/>
            <person name="Fujitani Y."/>
            <person name="Takami H."/>
            <person name="Hayashi T."/>
            <person name="Sahin N."/>
            <person name="Tani A."/>
        </authorList>
    </citation>
    <scope>NUCLEOTIDE SEQUENCE</scope>
    <source>
        <strain evidence="12">DSM 23632</strain>
    </source>
</reference>
<dbReference type="InterPro" id="IPR037118">
    <property type="entry name" value="Val-tRNA_synth_C_sf"/>
</dbReference>
<name>A0ABQ4U408_9HYPH</name>
<dbReference type="CDD" id="cd00817">
    <property type="entry name" value="ValRS_core"/>
    <property type="match status" value="1"/>
</dbReference>
<dbReference type="Proteomes" id="UP001055057">
    <property type="component" value="Unassembled WGS sequence"/>
</dbReference>
<dbReference type="Gene3D" id="1.10.730.10">
    <property type="entry name" value="Isoleucyl-tRNA Synthetase, Domain 1"/>
    <property type="match status" value="1"/>
</dbReference>
<dbReference type="SUPFAM" id="SSF50677">
    <property type="entry name" value="ValRS/IleRS/LeuRS editing domain"/>
    <property type="match status" value="1"/>
</dbReference>
<keyword evidence="3 8" id="KW-0547">Nucleotide-binding</keyword>
<dbReference type="InterPro" id="IPR002303">
    <property type="entry name" value="Valyl-tRNA_ligase"/>
</dbReference>
<dbReference type="EC" id="6.1.1.9" evidence="8"/>
<keyword evidence="2 8" id="KW-0436">Ligase</keyword>
<dbReference type="InterPro" id="IPR001412">
    <property type="entry name" value="aa-tRNA-synth_I_CS"/>
</dbReference>
<dbReference type="InterPro" id="IPR009008">
    <property type="entry name" value="Val/Leu/Ile-tRNA-synth_edit"/>
</dbReference>
<feature type="domain" description="Methionyl/Valyl/Leucyl/Isoleucyl-tRNA synthetase anticodon-binding" evidence="10">
    <location>
        <begin position="636"/>
        <end position="786"/>
    </location>
</feature>
<comment type="caution">
    <text evidence="12">The sequence shown here is derived from an EMBL/GenBank/DDBJ whole genome shotgun (WGS) entry which is preliminary data.</text>
</comment>
<evidence type="ECO:0000256" key="3">
    <source>
        <dbReference type="ARBA" id="ARBA00022741"/>
    </source>
</evidence>
<dbReference type="InterPro" id="IPR002300">
    <property type="entry name" value="aa-tRNA-synth_Ia"/>
</dbReference>
<dbReference type="Gene3D" id="3.40.50.620">
    <property type="entry name" value="HUPs"/>
    <property type="match status" value="2"/>
</dbReference>
<dbReference type="Pfam" id="PF10458">
    <property type="entry name" value="Val_tRNA-synt_C"/>
    <property type="match status" value="1"/>
</dbReference>
<sequence>MMDKTFDPAAVEARVGQAWEAADAFRAGRPERAGAEPYCIMIPPPNVTGTLHMGHALNNTLQDILARYQRMRGRDVLWQPGMDHAGIATQMVVERRLAEAGKPGRRELGRAAFVETVWAWKAESGGAIVNQLKRLGASCDWSRERFTMGERGGPDEQMVAAVTKTFVDLHAQGLIYRDKRLVNWDPKFQTAISDLEVQQVEVKGHLWHFDYPVVDASGAETGEIITVATTRPETMLGDTAVAVHPDDERYTALVGRQVRLPLVGRLIPIVADEYSDPEKGTGAVKITPAHDFNDFEVGRRHGCRPINILDAEAQILIEGNADFLADAEPEPEAMALHGLDRFTARKRVVALMEARERLRLVEPNTHAVPHGDRSGVVIEPYLTDQWYLNVKPLAERALQAVRDGQTKFVPENYEKIFFQWLTNIEPWCVSRQLWWGHQIPVWYDAEGSVYVAGSEAQALAQAAEKHGRAVELRRDEDVLDTWFSSALWPFSTLGWPEHTKELARYYPTNTLVTGKDILFFWVARMMMMGLALTDRVPFDTVYLHTLVRDAAGAKMSKSKGNVVDPLDLIDQYGADALRFTLTAMAAQGRDIKLAVNRVEGYRNFATKLWNAARFAELNCCRLDPEFRAESVRAPVNRWALGEAARAVAEVEAALAAYRFNDAAAAAYRFVWNSFCDWYLELAKPVLQGEGVDPGARAETQGTVAFLIDQIAKLLHPFMPFLTEELWAIKGEAVPGRGLLALAPWPDLARLADPEAEAEVGLIVDLVSEVRSARSETSVPAAAQVPLVLVGADDATRARIEGWGETLTRLARLSEIRFADAAPKNSAQLLVRGVVAALPLEGIVDLAAEVERLRKEEGKTAAEIRKIEAKLGNADFVARAPEEVVEENRERRDSEATRLEKLREALARLTDQG</sequence>
<comment type="function">
    <text evidence="8">Catalyzes the attachment of valine to tRNA(Val). As ValRS can inadvertently accommodate and process structurally similar amino acids such as threonine, to avoid such errors, it has a 'posttransfer' editing activity that hydrolyzes mischarged Thr-tRNA(Val) in a tRNA-dependent manner.</text>
</comment>
<dbReference type="InterPro" id="IPR010978">
    <property type="entry name" value="tRNA-bd_arm"/>
</dbReference>